<evidence type="ECO:0000256" key="5">
    <source>
        <dbReference type="SAM" id="MobiDB-lite"/>
    </source>
</evidence>
<evidence type="ECO:0000313" key="8">
    <source>
        <dbReference type="Proteomes" id="UP001283361"/>
    </source>
</evidence>
<dbReference type="GO" id="GO:0016020">
    <property type="term" value="C:membrane"/>
    <property type="evidence" value="ECO:0007669"/>
    <property type="project" value="UniProtKB-SubCell"/>
</dbReference>
<feature type="region of interest" description="Disordered" evidence="5">
    <location>
        <begin position="265"/>
        <end position="300"/>
    </location>
</feature>
<evidence type="ECO:0000256" key="3">
    <source>
        <dbReference type="ARBA" id="ARBA00022989"/>
    </source>
</evidence>
<protein>
    <recommendedName>
        <fullName evidence="6">Receptor ligand binding region domain-containing protein</fullName>
    </recommendedName>
</protein>
<organism evidence="7 8">
    <name type="scientific">Elysia crispata</name>
    <name type="common">lettuce slug</name>
    <dbReference type="NCBI Taxonomy" id="231223"/>
    <lineage>
        <taxon>Eukaryota</taxon>
        <taxon>Metazoa</taxon>
        <taxon>Spiralia</taxon>
        <taxon>Lophotrochozoa</taxon>
        <taxon>Mollusca</taxon>
        <taxon>Gastropoda</taxon>
        <taxon>Heterobranchia</taxon>
        <taxon>Euthyneura</taxon>
        <taxon>Panpulmonata</taxon>
        <taxon>Sacoglossa</taxon>
        <taxon>Placobranchoidea</taxon>
        <taxon>Plakobranchidae</taxon>
        <taxon>Elysia</taxon>
    </lineage>
</organism>
<keyword evidence="3" id="KW-1133">Transmembrane helix</keyword>
<dbReference type="Proteomes" id="UP001283361">
    <property type="component" value="Unassembled WGS sequence"/>
</dbReference>
<feature type="compositionally biased region" description="Polar residues" evidence="5">
    <location>
        <begin position="269"/>
        <end position="279"/>
    </location>
</feature>
<evidence type="ECO:0000256" key="4">
    <source>
        <dbReference type="ARBA" id="ARBA00023136"/>
    </source>
</evidence>
<proteinExistence type="predicted"/>
<evidence type="ECO:0000256" key="2">
    <source>
        <dbReference type="ARBA" id="ARBA00022692"/>
    </source>
</evidence>
<comment type="caution">
    <text evidence="7">The sequence shown here is derived from an EMBL/GenBank/DDBJ whole genome shotgun (WGS) entry which is preliminary data.</text>
</comment>
<evidence type="ECO:0000256" key="1">
    <source>
        <dbReference type="ARBA" id="ARBA00004370"/>
    </source>
</evidence>
<keyword evidence="4" id="KW-0472">Membrane</keyword>
<accession>A0AAE0XUS8</accession>
<evidence type="ECO:0000259" key="6">
    <source>
        <dbReference type="Pfam" id="PF01094"/>
    </source>
</evidence>
<gene>
    <name evidence="7" type="ORF">RRG08_036710</name>
</gene>
<comment type="subcellular location">
    <subcellularLocation>
        <location evidence="1">Membrane</location>
    </subcellularLocation>
</comment>
<dbReference type="SUPFAM" id="SSF53822">
    <property type="entry name" value="Periplasmic binding protein-like I"/>
    <property type="match status" value="1"/>
</dbReference>
<dbReference type="AlphaFoldDB" id="A0AAE0XUS8"/>
<feature type="domain" description="Receptor ligand binding region" evidence="6">
    <location>
        <begin position="432"/>
        <end position="561"/>
    </location>
</feature>
<name>A0AAE0XUS8_9GAST</name>
<dbReference type="Pfam" id="PF01094">
    <property type="entry name" value="ANF_receptor"/>
    <property type="match status" value="1"/>
</dbReference>
<evidence type="ECO:0000313" key="7">
    <source>
        <dbReference type="EMBL" id="KAK3713098.1"/>
    </source>
</evidence>
<dbReference type="EMBL" id="JAWDGP010007571">
    <property type="protein sequence ID" value="KAK3713098.1"/>
    <property type="molecule type" value="Genomic_DNA"/>
</dbReference>
<keyword evidence="8" id="KW-1185">Reference proteome</keyword>
<dbReference type="Gene3D" id="3.40.50.2300">
    <property type="match status" value="1"/>
</dbReference>
<reference evidence="7" key="1">
    <citation type="journal article" date="2023" name="G3 (Bethesda)">
        <title>A reference genome for the long-term kleptoplast-retaining sea slug Elysia crispata morphotype clarki.</title>
        <authorList>
            <person name="Eastman K.E."/>
            <person name="Pendleton A.L."/>
            <person name="Shaikh M.A."/>
            <person name="Suttiyut T."/>
            <person name="Ogas R."/>
            <person name="Tomko P."/>
            <person name="Gavelis G."/>
            <person name="Widhalm J.R."/>
            <person name="Wisecaver J.H."/>
        </authorList>
    </citation>
    <scope>NUCLEOTIDE SEQUENCE</scope>
    <source>
        <strain evidence="7">ECLA1</strain>
    </source>
</reference>
<dbReference type="InterPro" id="IPR001828">
    <property type="entry name" value="ANF_lig-bd_rcpt"/>
</dbReference>
<sequence length="638" mass="69983">MAFIATCTSGQNVTLLGTCPFCGSFDEQCVTKNGSLMRDYGNMCSMEQSQEKAPDAHAESQGQGICSGKCALAQIGQQGKQNYVELLVKNGSYCVMCYPDTWHAFWNSSHILQEGSTHVLTGLSSPSFPLVFICHAHLPFLPSLRFCRAAHLSIFKEAPSGEAIDPPVAEDFVAKGQNAQDIQTSCPFTDCSAYTSACLNNDSASCVDTGRVLNHGLGGEFMEGLRTIERSLPLSLPRNSTTNQLPENSLLGAVGKTVKTFKHCRRSTSRTLGSQSPNDAESARPPSKPQPVHQATPSPSASPSLSACFMLSLLIFLTPTASAQRAGSSERVDLRLCAIIPRHLGMRTVLIKEFTHTQIMFVRGSGRLRYYNGRFNPKVDPREDIKFVHSDSPKEILNMFCKNILGRNVVTILNINNPMSMQRRSTANNYILEMASYLGIPIISWDTQFTSSSELGQSGRSLQLAPTLDHQARAMVSVLYRYNWTSFSVVTAQVAGGAEFVSSLESLEKNSKGKNKPSSENLEILSVVHISDMENVTDALQELRGTDTRVFLLHCNSPRGRLRLWPISEVLILSREISPSVGAFLLSTNRVHMLKVHVTVKLDISPGTPLRKKRPGKRVTKLPTGWDPHGYNNSLGVL</sequence>
<dbReference type="InterPro" id="IPR028082">
    <property type="entry name" value="Peripla_BP_I"/>
</dbReference>
<keyword evidence="2" id="KW-0812">Transmembrane</keyword>